<gene>
    <name evidence="1" type="ORF">FNW02_11550</name>
</gene>
<reference evidence="1" key="1">
    <citation type="submission" date="2019-07" db="EMBL/GenBank/DDBJ databases">
        <title>Toxilogical consequences of a new and cryptic species of cyanobacteria (Komarekiella delphini-convector) recovered from the epidermis of a bottlenose dolphin and 1500 ft. in the air.</title>
        <authorList>
            <person name="Brown A.O."/>
            <person name="Dvorak P."/>
            <person name="Villanueva C.D."/>
            <person name="Foss A.J."/>
            <person name="Garvey A.D."/>
            <person name="Gibson Q.A."/>
            <person name="Johansen J.R."/>
            <person name="Casamatta D.A."/>
        </authorList>
    </citation>
    <scope>NUCLEOTIDE SEQUENCE</scope>
    <source>
        <strain evidence="1">SJRDD-AB1</strain>
    </source>
</reference>
<accession>A0AA40VQR4</accession>
<evidence type="ECO:0000313" key="1">
    <source>
        <dbReference type="EMBL" id="MBD6616454.1"/>
    </source>
</evidence>
<dbReference type="EMBL" id="VJXY01000010">
    <property type="protein sequence ID" value="MBD6616454.1"/>
    <property type="molecule type" value="Genomic_DNA"/>
</dbReference>
<organism evidence="1 2">
    <name type="scientific">Komarekiella delphini-convector SJRDD-AB1</name>
    <dbReference type="NCBI Taxonomy" id="2593771"/>
    <lineage>
        <taxon>Bacteria</taxon>
        <taxon>Bacillati</taxon>
        <taxon>Cyanobacteriota</taxon>
        <taxon>Cyanophyceae</taxon>
        <taxon>Nostocales</taxon>
        <taxon>Nostocaceae</taxon>
        <taxon>Komarekiella</taxon>
        <taxon>Komarekiella delphini-convector</taxon>
    </lineage>
</organism>
<comment type="caution">
    <text evidence="1">The sequence shown here is derived from an EMBL/GenBank/DDBJ whole genome shotgun (WGS) entry which is preliminary data.</text>
</comment>
<proteinExistence type="predicted"/>
<sequence>MQIRELELWQELDNKQAEKISGGSEGCLAWSIGFSDVVRPTSSQAPGTILPANGKIRGTLLF</sequence>
<dbReference type="RefSeq" id="WP_191757693.1">
    <property type="nucleotide sequence ID" value="NZ_VJXY01000010.1"/>
</dbReference>
<keyword evidence="2" id="KW-1185">Reference proteome</keyword>
<dbReference type="AlphaFoldDB" id="A0AA40VQR4"/>
<name>A0AA40VQR4_9NOST</name>
<protein>
    <submittedName>
        <fullName evidence="1">Uncharacterized protein</fullName>
    </submittedName>
</protein>
<evidence type="ECO:0000313" key="2">
    <source>
        <dbReference type="Proteomes" id="UP001165986"/>
    </source>
</evidence>
<dbReference type="Proteomes" id="UP001165986">
    <property type="component" value="Unassembled WGS sequence"/>
</dbReference>